<dbReference type="InterPro" id="IPR016082">
    <property type="entry name" value="Ribosomal_uL30_ferredoxin-like"/>
</dbReference>
<comment type="similarity">
    <text evidence="2">Belongs to the universal ribosomal protein uL30 family.</text>
</comment>
<accession>A0ABP0ZHA5</accession>
<dbReference type="Pfam" id="PF00327">
    <property type="entry name" value="Ribosomal_L30"/>
    <property type="match status" value="1"/>
</dbReference>
<keyword evidence="4" id="KW-0694">RNA-binding</keyword>
<dbReference type="CDD" id="cd01657">
    <property type="entry name" value="Ribosomal_L7_archeal_euk"/>
    <property type="match status" value="1"/>
</dbReference>
<dbReference type="RefSeq" id="XP_066828701.1">
    <property type="nucleotide sequence ID" value="XM_066971687.1"/>
</dbReference>
<dbReference type="InterPro" id="IPR035808">
    <property type="entry name" value="Ribosomal_uL30_euk_arc"/>
</dbReference>
<name>A0ABP0ZHA5_9ASCO</name>
<evidence type="ECO:0000256" key="8">
    <source>
        <dbReference type="SAM" id="MobiDB-lite"/>
    </source>
</evidence>
<keyword evidence="3" id="KW-0690">Ribosome biogenesis</keyword>
<dbReference type="PROSITE" id="PS00634">
    <property type="entry name" value="RIBOSOMAL_L30"/>
    <property type="match status" value="1"/>
</dbReference>
<feature type="domain" description="Large ribosomal subunit protein uL30-like ferredoxin-like fold" evidence="9">
    <location>
        <begin position="117"/>
        <end position="159"/>
    </location>
</feature>
<dbReference type="Proteomes" id="UP001497383">
    <property type="component" value="Chromosome 2"/>
</dbReference>
<evidence type="ECO:0000256" key="3">
    <source>
        <dbReference type="ARBA" id="ARBA00022517"/>
    </source>
</evidence>
<feature type="region of interest" description="Disordered" evidence="8">
    <location>
        <begin position="14"/>
        <end position="42"/>
    </location>
</feature>
<evidence type="ECO:0000256" key="4">
    <source>
        <dbReference type="ARBA" id="ARBA00022884"/>
    </source>
</evidence>
<feature type="compositionally biased region" description="Basic residues" evidence="8">
    <location>
        <begin position="66"/>
        <end position="75"/>
    </location>
</feature>
<proteinExistence type="inferred from homology"/>
<evidence type="ECO:0000256" key="6">
    <source>
        <dbReference type="ARBA" id="ARBA00037037"/>
    </source>
</evidence>
<evidence type="ECO:0000259" key="9">
    <source>
        <dbReference type="Pfam" id="PF00327"/>
    </source>
</evidence>
<feature type="region of interest" description="Disordered" evidence="8">
    <location>
        <begin position="63"/>
        <end position="96"/>
    </location>
</feature>
<feature type="compositionally biased region" description="Polar residues" evidence="8">
    <location>
        <begin position="84"/>
        <end position="96"/>
    </location>
</feature>
<organism evidence="10 11">
    <name type="scientific">Lodderomyces beijingensis</name>
    <dbReference type="NCBI Taxonomy" id="1775926"/>
    <lineage>
        <taxon>Eukaryota</taxon>
        <taxon>Fungi</taxon>
        <taxon>Dikarya</taxon>
        <taxon>Ascomycota</taxon>
        <taxon>Saccharomycotina</taxon>
        <taxon>Pichiomycetes</taxon>
        <taxon>Debaryomycetaceae</taxon>
        <taxon>Candida/Lodderomyces clade</taxon>
        <taxon>Lodderomyces</taxon>
    </lineage>
</organism>
<dbReference type="PANTHER" id="PTHR11524">
    <property type="entry name" value="60S RIBOSOMAL PROTEIN L7"/>
    <property type="match status" value="1"/>
</dbReference>
<dbReference type="EMBL" id="OZ022406">
    <property type="protein sequence ID" value="CAK9437385.1"/>
    <property type="molecule type" value="Genomic_DNA"/>
</dbReference>
<feature type="region of interest" description="Disordered" evidence="8">
    <location>
        <begin position="184"/>
        <end position="204"/>
    </location>
</feature>
<gene>
    <name evidence="10" type="ORF">LODBEIA_P17630</name>
</gene>
<dbReference type="InterPro" id="IPR018038">
    <property type="entry name" value="Ribosomal_uL30_CS"/>
</dbReference>
<comment type="function">
    <text evidence="6">Involved in the biogenesis of the 60S ribosomal subunit. May act as a specificity factor that binds precursor rRNAs and tethers the enzymes that carry out the early 5' to 3' exonucleolytic reactions that generate the mature rRNAs.</text>
</comment>
<protein>
    <recommendedName>
        <fullName evidence="7">Ribosome biogenesis protein RLP7</fullName>
    </recommendedName>
</protein>
<evidence type="ECO:0000256" key="5">
    <source>
        <dbReference type="ARBA" id="ARBA00023242"/>
    </source>
</evidence>
<evidence type="ECO:0000313" key="10">
    <source>
        <dbReference type="EMBL" id="CAK9437385.1"/>
    </source>
</evidence>
<feature type="compositionally biased region" description="Basic and acidic residues" evidence="8">
    <location>
        <begin position="193"/>
        <end position="204"/>
    </location>
</feature>
<dbReference type="Gene3D" id="3.30.1390.20">
    <property type="entry name" value="Ribosomal protein L30, ferredoxin-like fold domain"/>
    <property type="match status" value="1"/>
</dbReference>
<reference evidence="10 11" key="1">
    <citation type="submission" date="2024-03" db="EMBL/GenBank/DDBJ databases">
        <authorList>
            <person name="Brejova B."/>
        </authorList>
    </citation>
    <scope>NUCLEOTIDE SEQUENCE [LARGE SCALE GENOMIC DNA]</scope>
    <source>
        <strain evidence="10 11">CBS 14171</strain>
    </source>
</reference>
<dbReference type="SUPFAM" id="SSF55129">
    <property type="entry name" value="Ribosomal protein L30p/L7e"/>
    <property type="match status" value="1"/>
</dbReference>
<feature type="compositionally biased region" description="Basic and acidic residues" evidence="8">
    <location>
        <begin position="20"/>
        <end position="42"/>
    </location>
</feature>
<keyword evidence="11" id="KW-1185">Reference proteome</keyword>
<evidence type="ECO:0000256" key="2">
    <source>
        <dbReference type="ARBA" id="ARBA00007594"/>
    </source>
</evidence>
<dbReference type="GeneID" id="92206959"/>
<dbReference type="InterPro" id="IPR036919">
    <property type="entry name" value="Ribo_uL30_ferredoxin-like_sf"/>
</dbReference>
<keyword evidence="5" id="KW-0539">Nucleus</keyword>
<evidence type="ECO:0000256" key="1">
    <source>
        <dbReference type="ARBA" id="ARBA00004604"/>
    </source>
</evidence>
<sequence length="302" mass="34566">MAVFNSNPEILLRKRKNADRKRLEKQEQIRDKIAANKRSKLEQKKKKFIRAETLLRNHKSNEIERKRIKNASRKLNKIDDGETDASSKPTSSHQGKVQDQGEYKLLFLIRIPNHTKGLKIPKKAYQILQVLKLTQSNTGVFIKANEATIRLLGLIAPYVIIGQPSISSIRKLFQKRAQIKELVKDNADDDEPESKSKSSEQPVEKTIKLDNNQVVEDKFGDNIGWICIEDLIHEIVTMGPDFVKITGWLEPFKLNAPVNGWGPQAKLARLIYDNDHKVSISLAQDYKLKEVEDIDAIIDQQN</sequence>
<dbReference type="InterPro" id="IPR039699">
    <property type="entry name" value="Ribosomal_uL30"/>
</dbReference>
<evidence type="ECO:0000313" key="11">
    <source>
        <dbReference type="Proteomes" id="UP001497383"/>
    </source>
</evidence>
<dbReference type="PANTHER" id="PTHR11524:SF26">
    <property type="entry name" value="RIBOSOME BIOGENESIS PROTEIN RLP7"/>
    <property type="match status" value="1"/>
</dbReference>
<evidence type="ECO:0000256" key="7">
    <source>
        <dbReference type="ARBA" id="ARBA00039196"/>
    </source>
</evidence>
<comment type="subcellular location">
    <subcellularLocation>
        <location evidence="1">Nucleus</location>
        <location evidence="1">Nucleolus</location>
    </subcellularLocation>
</comment>